<sequence>MGYRPRRTRPPLVPQRPPEATIDVLLRGRRNQTRMLRDVKLSTSFGHFLDSVRRVTLASSAWSIQLTSGTQVLEADSSTPLEDLHPFRARGRIELAYTFTLPEASLKLPQRPREYDEAAYNHRRRSVEWARQTAEARESHLEELQSALPRSPGRFMPDESWAASAPSSQSLNPSFFQEVPMEEVASSPSRHVVLRSLRGETRQMSNVKIYQTFASFYKSVREVTGACDGGYDVELVHGTQILQPELCTPLAQLDVFKSLPMVELSYIFRDPHFSGDGLSIGFDNFAEYNRRRRTVEWAVRSAEAREIRLRQLSATWGERSLGRPKKPGEVADASWSIPLPLPF</sequence>
<evidence type="ECO:0000313" key="3">
    <source>
        <dbReference type="Proteomes" id="UP000604046"/>
    </source>
</evidence>
<gene>
    <name evidence="2" type="primary">Ank2</name>
    <name evidence="2" type="ORF">SNAT2548_LOCUS19404</name>
</gene>
<dbReference type="EMBL" id="CAJNDS010002178">
    <property type="protein sequence ID" value="CAE7360999.1"/>
    <property type="molecule type" value="Genomic_DNA"/>
</dbReference>
<protein>
    <submittedName>
        <fullName evidence="2">Ank2 protein</fullName>
    </submittedName>
</protein>
<dbReference type="Proteomes" id="UP000604046">
    <property type="component" value="Unassembled WGS sequence"/>
</dbReference>
<keyword evidence="3" id="KW-1185">Reference proteome</keyword>
<name>A0A812PFJ7_9DINO</name>
<evidence type="ECO:0000256" key="1">
    <source>
        <dbReference type="SAM" id="MobiDB-lite"/>
    </source>
</evidence>
<organism evidence="2 3">
    <name type="scientific">Symbiodinium natans</name>
    <dbReference type="NCBI Taxonomy" id="878477"/>
    <lineage>
        <taxon>Eukaryota</taxon>
        <taxon>Sar</taxon>
        <taxon>Alveolata</taxon>
        <taxon>Dinophyceae</taxon>
        <taxon>Suessiales</taxon>
        <taxon>Symbiodiniaceae</taxon>
        <taxon>Symbiodinium</taxon>
    </lineage>
</organism>
<dbReference type="OrthoDB" id="408729at2759"/>
<proteinExistence type="predicted"/>
<feature type="region of interest" description="Disordered" evidence="1">
    <location>
        <begin position="140"/>
        <end position="170"/>
    </location>
</feature>
<dbReference type="AlphaFoldDB" id="A0A812PFJ7"/>
<comment type="caution">
    <text evidence="2">The sequence shown here is derived from an EMBL/GenBank/DDBJ whole genome shotgun (WGS) entry which is preliminary data.</text>
</comment>
<evidence type="ECO:0000313" key="2">
    <source>
        <dbReference type="EMBL" id="CAE7360999.1"/>
    </source>
</evidence>
<reference evidence="2" key="1">
    <citation type="submission" date="2021-02" db="EMBL/GenBank/DDBJ databases">
        <authorList>
            <person name="Dougan E. K."/>
            <person name="Rhodes N."/>
            <person name="Thang M."/>
            <person name="Chan C."/>
        </authorList>
    </citation>
    <scope>NUCLEOTIDE SEQUENCE</scope>
</reference>
<accession>A0A812PFJ7</accession>